<dbReference type="InterPro" id="IPR029021">
    <property type="entry name" value="Prot-tyrosine_phosphatase-like"/>
</dbReference>
<keyword evidence="1" id="KW-1133">Transmembrane helix</keyword>
<dbReference type="Gene3D" id="3.90.190.10">
    <property type="entry name" value="Protein tyrosine phosphatase superfamily"/>
    <property type="match status" value="2"/>
</dbReference>
<proteinExistence type="predicted"/>
<dbReference type="RefSeq" id="WP_069715653.1">
    <property type="nucleotide sequence ID" value="NZ_MJEH01000003.1"/>
</dbReference>
<gene>
    <name evidence="2" type="ORF">BFG57_08555</name>
</gene>
<accession>A0A1E5LJN4</accession>
<feature type="transmembrane region" description="Helical" evidence="1">
    <location>
        <begin position="7"/>
        <end position="33"/>
    </location>
</feature>
<dbReference type="AlphaFoldDB" id="A0A1E5LJN4"/>
<evidence type="ECO:0000313" key="3">
    <source>
        <dbReference type="Proteomes" id="UP000095209"/>
    </source>
</evidence>
<dbReference type="STRING" id="1305675.BFG57_08555"/>
<sequence>MARLINLLMLFLFLCSFGFSGGGYFLLFVMVPFEEWFVEIGKTQSQIDTTLKYFVYGWIVISVITTGVFYNSIIKKNRDILARIITIMMLANAGLVFYLFVNTDTVLVSLSRGDVQQSNERFTFGPYPTLEDMKQLKEDGYDGIITLLNPKIVFENKLLRNEIRNGEEIELPVYSFPMLPWIGENKNSIDGIMNLIKEDESKRYYIHCYLGKHRVDYIKRLVINTQEGNVDVQERVLDDNPDFERGMVFFHNQEQVIMGPYPTDEEWFSLLRKDIKEIVTLIDPQSRLYQKEKELAEQNGIIFTPVNNLGFSKEEIWKLAEYVQNSEHKIFVHSHYTDYRIRSLRLLLQKDIHPIKEDVLPETTSVIGEWIAVGDKTVDPTLLEQAGIDRTIGYGNSQSTGMDQFIEIKTGSIAELYQTARSIRNGSQRTYVSEFGTTDTKDKLIQILYGLEYGLPDTLEFIKLDDGEIEVVNRKQLLGPTLTKEEWEKYILQYGVERIVMVYAASLQSKDVFQHQRALAEEHQLSFVEIDMYEDYLEILMKELRANDKTTYIIVAEPLKDLVMDALFD</sequence>
<evidence type="ECO:0000256" key="1">
    <source>
        <dbReference type="SAM" id="Phobius"/>
    </source>
</evidence>
<organism evidence="2 3">
    <name type="scientific">Bacillus solimangrovi</name>
    <dbReference type="NCBI Taxonomy" id="1305675"/>
    <lineage>
        <taxon>Bacteria</taxon>
        <taxon>Bacillati</taxon>
        <taxon>Bacillota</taxon>
        <taxon>Bacilli</taxon>
        <taxon>Bacillales</taxon>
        <taxon>Bacillaceae</taxon>
        <taxon>Bacillus</taxon>
    </lineage>
</organism>
<feature type="transmembrane region" description="Helical" evidence="1">
    <location>
        <begin position="80"/>
        <end position="101"/>
    </location>
</feature>
<reference evidence="2 3" key="1">
    <citation type="submission" date="2016-08" db="EMBL/GenBank/DDBJ databases">
        <title>Genome of Bacillus solimangrovi GH2-4.</title>
        <authorList>
            <person name="Lim S."/>
            <person name="Kim B.-C."/>
        </authorList>
    </citation>
    <scope>NUCLEOTIDE SEQUENCE [LARGE SCALE GENOMIC DNA]</scope>
    <source>
        <strain evidence="2 3">GH2-4</strain>
    </source>
</reference>
<dbReference type="SUPFAM" id="SSF52799">
    <property type="entry name" value="(Phosphotyrosine protein) phosphatases II"/>
    <property type="match status" value="1"/>
</dbReference>
<keyword evidence="1" id="KW-0472">Membrane</keyword>
<feature type="transmembrane region" description="Helical" evidence="1">
    <location>
        <begin position="53"/>
        <end position="73"/>
    </location>
</feature>
<evidence type="ECO:0000313" key="2">
    <source>
        <dbReference type="EMBL" id="OEH94297.1"/>
    </source>
</evidence>
<comment type="caution">
    <text evidence="2">The sequence shown here is derived from an EMBL/GenBank/DDBJ whole genome shotgun (WGS) entry which is preliminary data.</text>
</comment>
<dbReference type="EMBL" id="MJEH01000003">
    <property type="protein sequence ID" value="OEH94297.1"/>
    <property type="molecule type" value="Genomic_DNA"/>
</dbReference>
<protein>
    <submittedName>
        <fullName evidence="2">Uncharacterized protein</fullName>
    </submittedName>
</protein>
<name>A0A1E5LJN4_9BACI</name>
<keyword evidence="3" id="KW-1185">Reference proteome</keyword>
<dbReference type="OrthoDB" id="9814896at2"/>
<keyword evidence="1" id="KW-0812">Transmembrane</keyword>
<dbReference type="Proteomes" id="UP000095209">
    <property type="component" value="Unassembled WGS sequence"/>
</dbReference>